<evidence type="ECO:0000256" key="7">
    <source>
        <dbReference type="ARBA" id="ARBA00023244"/>
    </source>
</evidence>
<sequence>MYNNIELCKKEARDWYFHLRDSVCQQFENIEERFGTNKKFQRKAWSRLGGGGGEMSIMHGDIFEKVGVNISTVFGSFNEKFAKEIPGAEDSRIFWACGVSIVAHMKSPFVPAIHTNTRFIVTEKCWFGGGTDLTPAFRDEQEKDFFHQELKKVCDQTDVTYYPKFKEECDRYFFLPHRNEARGVGGIFYDYLNTGAWEKDFAFNKNIGQAMPSIFTKIVENKVDKPWTEEDKEIQLIKRGKYVEFNLLYDRGTRFGLMTNGNTEAVLMSLPPYAKW</sequence>
<dbReference type="AlphaFoldDB" id="F7XV24"/>
<dbReference type="Gene3D" id="3.40.1500.10">
    <property type="entry name" value="Coproporphyrinogen III oxidase, aerobic"/>
    <property type="match status" value="1"/>
</dbReference>
<evidence type="ECO:0000256" key="5">
    <source>
        <dbReference type="ARBA" id="ARBA00023002"/>
    </source>
</evidence>
<name>F7XV24_MIDMI</name>
<evidence type="ECO:0000256" key="1">
    <source>
        <dbReference type="ARBA" id="ARBA00005168"/>
    </source>
</evidence>
<evidence type="ECO:0000256" key="3">
    <source>
        <dbReference type="ARBA" id="ARBA00011738"/>
    </source>
</evidence>
<proteinExistence type="inferred from homology"/>
<dbReference type="PANTHER" id="PTHR10755">
    <property type="entry name" value="COPROPORPHYRINOGEN III OXIDASE, MITOCHONDRIAL"/>
    <property type="match status" value="1"/>
</dbReference>
<dbReference type="Proteomes" id="UP000006639">
    <property type="component" value="Chromosome"/>
</dbReference>
<evidence type="ECO:0000313" key="8">
    <source>
        <dbReference type="EMBL" id="AEI88523.1"/>
    </source>
</evidence>
<gene>
    <name evidence="8" type="primary">hemF</name>
    <name evidence="8" type="ordered locus">midi_00205</name>
</gene>
<dbReference type="OrthoDB" id="9777553at2"/>
<protein>
    <recommendedName>
        <fullName evidence="4">coproporphyrinogen oxidase</fullName>
        <ecNumber evidence="4">1.3.3.3</ecNumber>
    </recommendedName>
</protein>
<dbReference type="SUPFAM" id="SSF102886">
    <property type="entry name" value="Coproporphyrinogen III oxidase"/>
    <property type="match status" value="1"/>
</dbReference>
<evidence type="ECO:0000313" key="9">
    <source>
        <dbReference type="Proteomes" id="UP000006639"/>
    </source>
</evidence>
<dbReference type="KEGG" id="mmn:midi_00205"/>
<comment type="subunit">
    <text evidence="3">Homodimer.</text>
</comment>
<dbReference type="PANTHER" id="PTHR10755:SF0">
    <property type="entry name" value="OXYGEN-DEPENDENT COPROPORPHYRINOGEN-III OXIDASE, MITOCHONDRIAL"/>
    <property type="match status" value="1"/>
</dbReference>
<evidence type="ECO:0000256" key="4">
    <source>
        <dbReference type="ARBA" id="ARBA00012869"/>
    </source>
</evidence>
<dbReference type="EMBL" id="CP002130">
    <property type="protein sequence ID" value="AEI88523.1"/>
    <property type="molecule type" value="Genomic_DNA"/>
</dbReference>
<keyword evidence="6" id="KW-0350">Heme biosynthesis</keyword>
<dbReference type="GO" id="GO:0004109">
    <property type="term" value="F:coproporphyrinogen oxidase activity"/>
    <property type="evidence" value="ECO:0007669"/>
    <property type="project" value="UniProtKB-EC"/>
</dbReference>
<dbReference type="RefSeq" id="WP_013950739.1">
    <property type="nucleotide sequence ID" value="NC_015722.1"/>
</dbReference>
<comment type="pathway">
    <text evidence="1">Porphyrin-containing compound metabolism; protoporphyrin-IX biosynthesis; protoporphyrinogen-IX from coproporphyrinogen-III (O2 route): step 1/1.</text>
</comment>
<dbReference type="GO" id="GO:0006782">
    <property type="term" value="P:protoporphyrinogen IX biosynthetic process"/>
    <property type="evidence" value="ECO:0007669"/>
    <property type="project" value="TreeGrafter"/>
</dbReference>
<dbReference type="Pfam" id="PF01218">
    <property type="entry name" value="Coprogen_oxidas"/>
    <property type="match status" value="1"/>
</dbReference>
<dbReference type="HOGENOM" id="CLU_026169_0_1_5"/>
<dbReference type="PIRSF" id="PIRSF000166">
    <property type="entry name" value="Coproporphyri_ox"/>
    <property type="match status" value="1"/>
</dbReference>
<evidence type="ECO:0000256" key="2">
    <source>
        <dbReference type="ARBA" id="ARBA00010644"/>
    </source>
</evidence>
<dbReference type="InterPro" id="IPR001260">
    <property type="entry name" value="Coprogen_oxidase_aer"/>
</dbReference>
<comment type="similarity">
    <text evidence="2">Belongs to the aerobic coproporphyrinogen-III oxidase family.</text>
</comment>
<accession>F7XV24</accession>
<dbReference type="InterPro" id="IPR036406">
    <property type="entry name" value="Coprogen_oxidase_aer_sf"/>
</dbReference>
<dbReference type="PRINTS" id="PR00073">
    <property type="entry name" value="COPRGNOXDASE"/>
</dbReference>
<keyword evidence="7" id="KW-0627">Porphyrin biosynthesis</keyword>
<dbReference type="NCBIfam" id="NF003727">
    <property type="entry name" value="PRK05330.1"/>
    <property type="match status" value="1"/>
</dbReference>
<dbReference type="EC" id="1.3.3.3" evidence="4"/>
<keyword evidence="5 8" id="KW-0560">Oxidoreductase</keyword>
<evidence type="ECO:0000256" key="6">
    <source>
        <dbReference type="ARBA" id="ARBA00023133"/>
    </source>
</evidence>
<organism evidence="8 9">
    <name type="scientific">Midichloria mitochondrii (strain IricVA)</name>
    <dbReference type="NCBI Taxonomy" id="696127"/>
    <lineage>
        <taxon>Bacteria</taxon>
        <taxon>Pseudomonadati</taxon>
        <taxon>Pseudomonadota</taxon>
        <taxon>Alphaproteobacteria</taxon>
        <taxon>Rickettsiales</taxon>
        <taxon>Candidatus Midichloriaceae</taxon>
        <taxon>Candidatus Midichloria</taxon>
    </lineage>
</organism>
<reference evidence="8 9" key="1">
    <citation type="journal article" date="2011" name="Mol. Biol. Evol.">
        <title>Phylogenomic evidence for the presence of a flagellum and cbb3 oxidase in the free-living mitochondrial ancestor.</title>
        <authorList>
            <person name="Sassera D."/>
            <person name="Lo N."/>
            <person name="Epis S."/>
            <person name="D'Auria G."/>
            <person name="Montagna M."/>
            <person name="Comandatore F."/>
            <person name="Horner D."/>
            <person name="Pereto J."/>
            <person name="Luciano A.M."/>
            <person name="Franciosi F."/>
            <person name="Ferri E."/>
            <person name="Crotti E."/>
            <person name="Bazzocchi C."/>
            <person name="Daffonchio D."/>
            <person name="Sacchi L."/>
            <person name="Moya A."/>
            <person name="Latorre A."/>
            <person name="Bandi C."/>
        </authorList>
    </citation>
    <scope>NUCLEOTIDE SEQUENCE [LARGE SCALE GENOMIC DNA]</scope>
    <source>
        <strain evidence="8 9">IricVA</strain>
    </source>
</reference>
<keyword evidence="9" id="KW-1185">Reference proteome</keyword>
<dbReference type="STRING" id="696127.midi_00205"/>
<dbReference type="GO" id="GO:0005737">
    <property type="term" value="C:cytoplasm"/>
    <property type="evidence" value="ECO:0007669"/>
    <property type="project" value="TreeGrafter"/>
</dbReference>